<dbReference type="GO" id="GO:0008081">
    <property type="term" value="F:phosphoric diester hydrolase activity"/>
    <property type="evidence" value="ECO:0007669"/>
    <property type="project" value="InterPro"/>
</dbReference>
<evidence type="ECO:0000256" key="1">
    <source>
        <dbReference type="SAM" id="Phobius"/>
    </source>
</evidence>
<keyword evidence="1" id="KW-1133">Transmembrane helix</keyword>
<dbReference type="InterPro" id="IPR000909">
    <property type="entry name" value="PLipase_C_PInositol-sp_X_dom"/>
</dbReference>
<dbReference type="InterPro" id="IPR051057">
    <property type="entry name" value="PI-PLC_domain"/>
</dbReference>
<feature type="domain" description="Phosphatidylinositol-specific phospholipase C X" evidence="2">
    <location>
        <begin position="35"/>
        <end position="176"/>
    </location>
</feature>
<evidence type="ECO:0000313" key="5">
    <source>
        <dbReference type="Proteomes" id="UP000230605"/>
    </source>
</evidence>
<feature type="transmembrane region" description="Helical" evidence="1">
    <location>
        <begin position="333"/>
        <end position="354"/>
    </location>
</feature>
<dbReference type="SMART" id="SM00148">
    <property type="entry name" value="PLCXc"/>
    <property type="match status" value="1"/>
</dbReference>
<protein>
    <submittedName>
        <fullName evidence="3">1-phosphatidylinositol phosphodiesterase</fullName>
    </submittedName>
</protein>
<keyword evidence="1" id="KW-0472">Membrane</keyword>
<dbReference type="Gene3D" id="3.20.20.190">
    <property type="entry name" value="Phosphatidylinositol (PI) phosphodiesterase"/>
    <property type="match status" value="1"/>
</dbReference>
<evidence type="ECO:0000313" key="6">
    <source>
        <dbReference type="Proteomes" id="UP001302367"/>
    </source>
</evidence>
<dbReference type="SUPFAM" id="SSF51695">
    <property type="entry name" value="PLC-like phosphodiesterases"/>
    <property type="match status" value="1"/>
</dbReference>
<dbReference type="Pfam" id="PF00388">
    <property type="entry name" value="PI-PLC-X"/>
    <property type="match status" value="1"/>
</dbReference>
<dbReference type="EMBL" id="LKMD01000100">
    <property type="protein sequence ID" value="PIB01760.1"/>
    <property type="molecule type" value="Genomic_DNA"/>
</dbReference>
<dbReference type="Proteomes" id="UP000230605">
    <property type="component" value="Chromosome 1"/>
</dbReference>
<reference evidence="4 6" key="2">
    <citation type="submission" date="2023-09" db="EMBL/GenBank/DDBJ databases">
        <title>Complete-Gapless Cercospora beticola genome.</title>
        <authorList>
            <person name="Wyatt N.A."/>
            <person name="Spanner R.E."/>
            <person name="Bolton M.D."/>
        </authorList>
    </citation>
    <scope>NUCLEOTIDE SEQUENCE [LARGE SCALE GENOMIC DNA]</scope>
    <source>
        <strain evidence="4">Cb09-40</strain>
    </source>
</reference>
<dbReference type="EMBL" id="CP134184">
    <property type="protein sequence ID" value="WPA96500.1"/>
    <property type="molecule type" value="Genomic_DNA"/>
</dbReference>
<dbReference type="PANTHER" id="PTHR13593:SF113">
    <property type="entry name" value="SI:DKEY-266F7.9"/>
    <property type="match status" value="1"/>
</dbReference>
<evidence type="ECO:0000259" key="2">
    <source>
        <dbReference type="SMART" id="SM00148"/>
    </source>
</evidence>
<dbReference type="PROSITE" id="PS50007">
    <property type="entry name" value="PIPLC_X_DOMAIN"/>
    <property type="match status" value="1"/>
</dbReference>
<keyword evidence="6" id="KW-1185">Reference proteome</keyword>
<evidence type="ECO:0000313" key="4">
    <source>
        <dbReference type="EMBL" id="WPA96500.1"/>
    </source>
</evidence>
<dbReference type="OrthoDB" id="1046782at2759"/>
<dbReference type="GO" id="GO:0006629">
    <property type="term" value="P:lipid metabolic process"/>
    <property type="evidence" value="ECO:0007669"/>
    <property type="project" value="InterPro"/>
</dbReference>
<organism evidence="3 5">
    <name type="scientific">Cercospora beticola</name>
    <name type="common">Sugarbeet leaf spot fungus</name>
    <dbReference type="NCBI Taxonomy" id="122368"/>
    <lineage>
        <taxon>Eukaryota</taxon>
        <taxon>Fungi</taxon>
        <taxon>Dikarya</taxon>
        <taxon>Ascomycota</taxon>
        <taxon>Pezizomycotina</taxon>
        <taxon>Dothideomycetes</taxon>
        <taxon>Dothideomycetidae</taxon>
        <taxon>Mycosphaerellales</taxon>
        <taxon>Mycosphaerellaceae</taxon>
        <taxon>Cercospora</taxon>
    </lineage>
</organism>
<reference evidence="3 5" key="1">
    <citation type="submission" date="2015-10" db="EMBL/GenBank/DDBJ databases">
        <title>The cercosporin biosynthetic gene cluster was horizontally transferred to several fungal lineages and shown to be expanded in Cercospora beticola based on microsynteny with recipient genomes.</title>
        <authorList>
            <person name="De Jonge R."/>
            <person name="Ebert M.K."/>
            <person name="Suttle J.C."/>
            <person name="Jurick Ii W.M."/>
            <person name="Secor G.A."/>
            <person name="Thomma B.P."/>
            <person name="Van De Peer Y."/>
            <person name="Bolton M.D."/>
        </authorList>
    </citation>
    <scope>NUCLEOTIDE SEQUENCE [LARGE SCALE GENOMIC DNA]</scope>
    <source>
        <strain evidence="3 5">09-40</strain>
    </source>
</reference>
<gene>
    <name evidence="3" type="ORF">CB0940_01076</name>
    <name evidence="4" type="ORF">RHO25_001107</name>
</gene>
<proteinExistence type="predicted"/>
<name>A0A2G5IAI0_CERBT</name>
<dbReference type="Proteomes" id="UP001302367">
    <property type="component" value="Chromosome 1"/>
</dbReference>
<dbReference type="InterPro" id="IPR017946">
    <property type="entry name" value="PLC-like_Pdiesterase_TIM-brl"/>
</dbReference>
<evidence type="ECO:0000313" key="3">
    <source>
        <dbReference type="EMBL" id="PIB01760.1"/>
    </source>
</evidence>
<dbReference type="CDD" id="cd08586">
    <property type="entry name" value="PI-PLCc_BcPLC_like"/>
    <property type="match status" value="1"/>
</dbReference>
<dbReference type="AlphaFoldDB" id="A0A2G5IAI0"/>
<accession>A0A2G5IAI0</accession>
<keyword evidence="1" id="KW-0812">Transmembrane</keyword>
<sequence length="374" mass="42972">MDSANLKLCLDEKRRLYCSRTDRVRRVEDSWMSKLDDEAPVSSLSIPGTHDSAAYTQPWPFVATQNMDFAQQLDSGIRYFDLRCGLVHDVAEMVHGSYLLRLKLHDVLRVLYEWLDEHLTEGLVVQIKEDRKAEQSSMHFAQAIYENISARPERWRTANTTPCVGELRGKIQLLRRYNVPRLMAFGIDVTAWQDNPSTPFTIHTQHEVQLTIQDHYSFSEPLSLPNLITSKGGDVSGLLEKATSDLDPDHWYINFTSAFEFNLYYQLTPRAIAIGGYYGFHWEEGINPRLRNYLNLRPGKRRLGIVAMDFPQAGSGDLIPMIIQSNFTTPESIWRRFVVVLLVLLALLTILIWASKHKMYILLSCSSHKPVQDV</sequence>
<dbReference type="PANTHER" id="PTHR13593">
    <property type="match status" value="1"/>
</dbReference>